<keyword evidence="12" id="KW-1185">Reference proteome</keyword>
<reference evidence="11" key="1">
    <citation type="submission" date="2023-07" db="EMBL/GenBank/DDBJ databases">
        <title>Chromosome-level Genome Assembly of Striped Snakehead (Channa striata).</title>
        <authorList>
            <person name="Liu H."/>
        </authorList>
    </citation>
    <scope>NUCLEOTIDE SEQUENCE</scope>
    <source>
        <strain evidence="11">Gz</strain>
        <tissue evidence="11">Muscle</tissue>
    </source>
</reference>
<dbReference type="Proteomes" id="UP001187415">
    <property type="component" value="Unassembled WGS sequence"/>
</dbReference>
<feature type="compositionally biased region" description="Polar residues" evidence="9">
    <location>
        <begin position="374"/>
        <end position="390"/>
    </location>
</feature>
<dbReference type="InterPro" id="IPR027417">
    <property type="entry name" value="P-loop_NTPase"/>
</dbReference>
<evidence type="ECO:0000256" key="1">
    <source>
        <dbReference type="ARBA" id="ARBA00004245"/>
    </source>
</evidence>
<keyword evidence="3 8" id="KW-0547">Nucleotide-binding</keyword>
<feature type="binding site" evidence="8">
    <location>
        <begin position="126"/>
        <end position="133"/>
    </location>
    <ligand>
        <name>ATP</name>
        <dbReference type="ChEBI" id="CHEBI:30616"/>
    </ligand>
</feature>
<proteinExistence type="inferred from homology"/>
<feature type="region of interest" description="Disordered" evidence="9">
    <location>
        <begin position="762"/>
        <end position="782"/>
    </location>
</feature>
<dbReference type="InterPro" id="IPR027640">
    <property type="entry name" value="Kinesin-like_fam"/>
</dbReference>
<feature type="compositionally biased region" description="Polar residues" evidence="9">
    <location>
        <begin position="512"/>
        <end position="522"/>
    </location>
</feature>
<dbReference type="PROSITE" id="PS00411">
    <property type="entry name" value="KINESIN_MOTOR_1"/>
    <property type="match status" value="1"/>
</dbReference>
<accession>A0AA88MI86</accession>
<keyword evidence="4 8" id="KW-0067">ATP-binding</keyword>
<feature type="compositionally biased region" description="Basic and acidic residues" evidence="9">
    <location>
        <begin position="554"/>
        <end position="577"/>
    </location>
</feature>
<gene>
    <name evidence="11" type="ORF">Q5P01_014424</name>
</gene>
<dbReference type="GO" id="GO:0003777">
    <property type="term" value="F:microtubule motor activity"/>
    <property type="evidence" value="ECO:0007669"/>
    <property type="project" value="InterPro"/>
</dbReference>
<feature type="compositionally biased region" description="Basic and acidic residues" evidence="9">
    <location>
        <begin position="436"/>
        <end position="450"/>
    </location>
</feature>
<dbReference type="FunFam" id="3.40.850.10:FF:000012">
    <property type="entry name" value="Kinesin-like protein"/>
    <property type="match status" value="1"/>
</dbReference>
<evidence type="ECO:0000256" key="4">
    <source>
        <dbReference type="ARBA" id="ARBA00022840"/>
    </source>
</evidence>
<comment type="similarity">
    <text evidence="7">Belongs to the TRAFAC class myosin-kinesin ATPase superfamily. Kinesin family. KIN-13 subfamily.</text>
</comment>
<dbReference type="SUPFAM" id="SSF52540">
    <property type="entry name" value="P-loop containing nucleoside triphosphate hydrolases"/>
    <property type="match status" value="1"/>
</dbReference>
<keyword evidence="6" id="KW-0963">Cytoplasm</keyword>
<dbReference type="InterPro" id="IPR019821">
    <property type="entry name" value="Kinesin_motor_CS"/>
</dbReference>
<evidence type="ECO:0000259" key="10">
    <source>
        <dbReference type="PROSITE" id="PS50067"/>
    </source>
</evidence>
<dbReference type="AlphaFoldDB" id="A0AA88MI86"/>
<dbReference type="GO" id="GO:0007018">
    <property type="term" value="P:microtubule-based movement"/>
    <property type="evidence" value="ECO:0007669"/>
    <property type="project" value="InterPro"/>
</dbReference>
<dbReference type="PRINTS" id="PR00380">
    <property type="entry name" value="KINESINHEAVY"/>
</dbReference>
<evidence type="ECO:0000256" key="8">
    <source>
        <dbReference type="PROSITE-ProRule" id="PRU00283"/>
    </source>
</evidence>
<dbReference type="InterPro" id="IPR001752">
    <property type="entry name" value="Kinesin_motor_dom"/>
</dbReference>
<dbReference type="CDD" id="cd01367">
    <property type="entry name" value="KISc_KIF2_like"/>
    <property type="match status" value="1"/>
</dbReference>
<evidence type="ECO:0000313" key="11">
    <source>
        <dbReference type="EMBL" id="KAK2837212.1"/>
    </source>
</evidence>
<keyword evidence="2" id="KW-0493">Microtubule</keyword>
<evidence type="ECO:0000256" key="7">
    <source>
        <dbReference type="ARBA" id="ARBA00061030"/>
    </source>
</evidence>
<evidence type="ECO:0000256" key="9">
    <source>
        <dbReference type="SAM" id="MobiDB-lite"/>
    </source>
</evidence>
<dbReference type="Pfam" id="PF00225">
    <property type="entry name" value="Kinesin"/>
    <property type="match status" value="1"/>
</dbReference>
<dbReference type="PROSITE" id="PS50067">
    <property type="entry name" value="KINESIN_MOTOR_2"/>
    <property type="match status" value="1"/>
</dbReference>
<dbReference type="GO" id="GO:0005524">
    <property type="term" value="F:ATP binding"/>
    <property type="evidence" value="ECO:0007669"/>
    <property type="project" value="UniProtKB-UniRule"/>
</dbReference>
<dbReference type="GO" id="GO:0007019">
    <property type="term" value="P:microtubule depolymerization"/>
    <property type="evidence" value="ECO:0007669"/>
    <property type="project" value="UniProtKB-ARBA"/>
</dbReference>
<dbReference type="PANTHER" id="PTHR47971:SF20">
    <property type="entry name" value="KINESIN-LIKE PROTEIN KIF24"/>
    <property type="match status" value="1"/>
</dbReference>
<feature type="compositionally biased region" description="Basic and acidic residues" evidence="9">
    <location>
        <begin position="461"/>
        <end position="487"/>
    </location>
</feature>
<dbReference type="GO" id="GO:0005874">
    <property type="term" value="C:microtubule"/>
    <property type="evidence" value="ECO:0007669"/>
    <property type="project" value="UniProtKB-KW"/>
</dbReference>
<dbReference type="SMART" id="SM00129">
    <property type="entry name" value="KISc"/>
    <property type="match status" value="1"/>
</dbReference>
<name>A0AA88MI86_CHASR</name>
<dbReference type="Gene3D" id="3.40.850.10">
    <property type="entry name" value="Kinesin motor domain"/>
    <property type="match status" value="1"/>
</dbReference>
<feature type="compositionally biased region" description="Basic and acidic residues" evidence="9">
    <location>
        <begin position="709"/>
        <end position="722"/>
    </location>
</feature>
<dbReference type="PANTHER" id="PTHR47971">
    <property type="entry name" value="KINESIN-RELATED PROTEIN 6"/>
    <property type="match status" value="1"/>
</dbReference>
<feature type="region of interest" description="Disordered" evidence="9">
    <location>
        <begin position="1097"/>
        <end position="1129"/>
    </location>
</feature>
<dbReference type="InterPro" id="IPR036961">
    <property type="entry name" value="Kinesin_motor_dom_sf"/>
</dbReference>
<feature type="domain" description="Kinesin motor" evidence="10">
    <location>
        <begin position="36"/>
        <end position="360"/>
    </location>
</feature>
<evidence type="ECO:0000256" key="6">
    <source>
        <dbReference type="ARBA" id="ARBA00023212"/>
    </source>
</evidence>
<protein>
    <recommendedName>
        <fullName evidence="10">Kinesin motor domain-containing protein</fullName>
    </recommendedName>
</protein>
<sequence>MTQSTLVYESKRTAGYNYGLPNSSPSLNKTRAGDQRIIVCVRKRPLTHADSRKGETDVVTTLGAECVIVNESKEAVDLTHYILQHRFYFDHVFGEESSNEEVYQRTAYPLVQHMLNGGKATCFAYGQTGAGKTHTMLGPSPRRPGLYTLAVRDIFAHLSTTHTHSPLLVYVSFFEIYCGQLYDLLDHRKRLFAREDGQKVVHITGLHYVRVDSVSSLLEVILQGTEERTQGISGVNPLSSRSHALLQIQLRGLNEEAAGRMWFVDLAGSERASDTKEPDRQSRMEGAEINQSLLALKECIRSLDQEQSHTPFRQSKLTQVLKDSFLGDSMTCMIANISPGYLATEHTLNTLRYADRVKELRGQGGQRGGRRSKTSSSPKHNLSNSNSSIGSVGPRGRSPPKKAKLGREREASGPIAPTTRLPMEDAILCSTPKNSRWVEETSPKDKHGLGLEHTTPIRGWRGTDKKETKERADERKRRGGENDKCGRTENSGQPADGQFRLRAVQADERTQKGNLSFSSSESGFVHREKEKYKSTLEGGREEKRGLAEQQRQTEISRDAYSDIGRHNKRGLQKDYERDEEKERHLRWYHQQLQQFMPSTASSSASLHSNFHGPSLTSLSPSLSLHSCSSSQQSSQLSGSALAHHDLEEIFLANGAKVHGELLPFPSGEICLQPETSSSYTDKNDEDPCGNSGDNKAWEETQARFGKGRVGSEKRRSEKATGKAIVRKEDERPAGIEGRERRCAWVAMTDAERADMLTGEILNNSEGQTSYNGDSKGRGEVDKDALDTSGVPADGEADSCVSIHSNSLFNHCPLESPPQRAPAEQHFPPAYEHPNTHPTTNKSSFACFESKYNRCTSNSLASTSNPKKRQCLGTYRQLFNAQSATQTCTTSIPQTGCKIPNVALKQPDNSSYTQVQSHLEVKTKMSVSAQDENDADSLYIMDPLSITLLQVDQEVATASFLQDKPSNTSVCLPENEIRGDNKKNTEEDNLPCEMVGTCFEDEDAELRLSLLQLPRTSTQQPQPSDNVTAINTERRKDTCFATNKHSTVPNLLTNASMSIFVIKIITPSANIGLSSSHSLIPMIFLPFYHQTERVLDQSNTVPSQCDTEHIHNSVQPNSPTEPNDQEQGTGNQQIRSMVHLSTLENLDRAQWCVVKAHWEKLEEMEALCHKEGLLLCQLPDMAFGEYIHKLEKIMERKAQCVHSMRAQLQPYLKPRHTNNPIIEEKIES</sequence>
<evidence type="ECO:0000313" key="12">
    <source>
        <dbReference type="Proteomes" id="UP001187415"/>
    </source>
</evidence>
<comment type="subcellular location">
    <subcellularLocation>
        <location evidence="1">Cytoplasm</location>
        <location evidence="1">Cytoskeleton</location>
    </subcellularLocation>
</comment>
<feature type="region of interest" description="Disordered" evidence="9">
    <location>
        <begin position="673"/>
        <end position="722"/>
    </location>
</feature>
<evidence type="ECO:0000256" key="3">
    <source>
        <dbReference type="ARBA" id="ARBA00022741"/>
    </source>
</evidence>
<feature type="compositionally biased region" description="Polar residues" evidence="9">
    <location>
        <begin position="762"/>
        <end position="772"/>
    </location>
</feature>
<feature type="compositionally biased region" description="Basic and acidic residues" evidence="9">
    <location>
        <begin position="524"/>
        <end position="546"/>
    </location>
</feature>
<comment type="caution">
    <text evidence="11">The sequence shown here is derived from an EMBL/GenBank/DDBJ whole genome shotgun (WGS) entry which is preliminary data.</text>
</comment>
<feature type="compositionally biased region" description="Polar residues" evidence="9">
    <location>
        <begin position="1111"/>
        <end position="1129"/>
    </location>
</feature>
<feature type="region of interest" description="Disordered" evidence="9">
    <location>
        <begin position="360"/>
        <end position="577"/>
    </location>
</feature>
<dbReference type="EMBL" id="JAUPFM010000011">
    <property type="protein sequence ID" value="KAK2837212.1"/>
    <property type="molecule type" value="Genomic_DNA"/>
</dbReference>
<evidence type="ECO:0000256" key="2">
    <source>
        <dbReference type="ARBA" id="ARBA00022701"/>
    </source>
</evidence>
<evidence type="ECO:0000256" key="5">
    <source>
        <dbReference type="ARBA" id="ARBA00023175"/>
    </source>
</evidence>
<keyword evidence="6" id="KW-0206">Cytoskeleton</keyword>
<organism evidence="11 12">
    <name type="scientific">Channa striata</name>
    <name type="common">Snakehead murrel</name>
    <name type="synonym">Ophicephalus striatus</name>
    <dbReference type="NCBI Taxonomy" id="64152"/>
    <lineage>
        <taxon>Eukaryota</taxon>
        <taxon>Metazoa</taxon>
        <taxon>Chordata</taxon>
        <taxon>Craniata</taxon>
        <taxon>Vertebrata</taxon>
        <taxon>Euteleostomi</taxon>
        <taxon>Actinopterygii</taxon>
        <taxon>Neopterygii</taxon>
        <taxon>Teleostei</taxon>
        <taxon>Neoteleostei</taxon>
        <taxon>Acanthomorphata</taxon>
        <taxon>Anabantaria</taxon>
        <taxon>Anabantiformes</taxon>
        <taxon>Channoidei</taxon>
        <taxon>Channidae</taxon>
        <taxon>Channa</taxon>
    </lineage>
</organism>
<keyword evidence="5 8" id="KW-0505">Motor protein</keyword>
<dbReference type="GO" id="GO:0008017">
    <property type="term" value="F:microtubule binding"/>
    <property type="evidence" value="ECO:0007669"/>
    <property type="project" value="InterPro"/>
</dbReference>